<dbReference type="EMBL" id="CM004401">
    <property type="protein sequence ID" value="OAY28373.1"/>
    <property type="molecule type" value="Genomic_DNA"/>
</dbReference>
<name>A0A2C9UDA1_MANES</name>
<dbReference type="Proteomes" id="UP000091857">
    <property type="component" value="Chromosome 15"/>
</dbReference>
<evidence type="ECO:0000313" key="2">
    <source>
        <dbReference type="EMBL" id="OAY28373.1"/>
    </source>
</evidence>
<evidence type="ECO:0008006" key="4">
    <source>
        <dbReference type="Google" id="ProtNLM"/>
    </source>
</evidence>
<comment type="caution">
    <text evidence="2">The sequence shown here is derived from an EMBL/GenBank/DDBJ whole genome shotgun (WGS) entry which is preliminary data.</text>
</comment>
<gene>
    <name evidence="2" type="ORF">MANES_15G061300v8</name>
</gene>
<dbReference type="PANTHER" id="PTHR34947">
    <property type="entry name" value="TRANSMEMBRANE PROTEIN"/>
    <property type="match status" value="1"/>
</dbReference>
<reference evidence="3" key="1">
    <citation type="journal article" date="2016" name="Nat. Biotechnol.">
        <title>Sequencing wild and cultivated cassava and related species reveals extensive interspecific hybridization and genetic diversity.</title>
        <authorList>
            <person name="Bredeson J.V."/>
            <person name="Lyons J.B."/>
            <person name="Prochnik S.E."/>
            <person name="Wu G.A."/>
            <person name="Ha C.M."/>
            <person name="Edsinger-Gonzales E."/>
            <person name="Grimwood J."/>
            <person name="Schmutz J."/>
            <person name="Rabbi I.Y."/>
            <person name="Egesi C."/>
            <person name="Nauluvula P."/>
            <person name="Lebot V."/>
            <person name="Ndunguru J."/>
            <person name="Mkamilo G."/>
            <person name="Bart R.S."/>
            <person name="Setter T.L."/>
            <person name="Gleadow R.M."/>
            <person name="Kulakow P."/>
            <person name="Ferguson M.E."/>
            <person name="Rounsley S."/>
            <person name="Rokhsar D.S."/>
        </authorList>
    </citation>
    <scope>NUCLEOTIDE SEQUENCE [LARGE SCALE GENOMIC DNA]</scope>
    <source>
        <strain evidence="3">cv. AM560-2</strain>
    </source>
</reference>
<keyword evidence="1" id="KW-0472">Membrane</keyword>
<keyword evidence="1" id="KW-0812">Transmembrane</keyword>
<dbReference type="OMA" id="MEKIHEP"/>
<evidence type="ECO:0000313" key="3">
    <source>
        <dbReference type="Proteomes" id="UP000091857"/>
    </source>
</evidence>
<protein>
    <recommendedName>
        <fullName evidence="4">DUF4408 domain-containing protein</fullName>
    </recommendedName>
</protein>
<evidence type="ECO:0000256" key="1">
    <source>
        <dbReference type="SAM" id="Phobius"/>
    </source>
</evidence>
<organism evidence="2 3">
    <name type="scientific">Manihot esculenta</name>
    <name type="common">Cassava</name>
    <name type="synonym">Jatropha manihot</name>
    <dbReference type="NCBI Taxonomy" id="3983"/>
    <lineage>
        <taxon>Eukaryota</taxon>
        <taxon>Viridiplantae</taxon>
        <taxon>Streptophyta</taxon>
        <taxon>Embryophyta</taxon>
        <taxon>Tracheophyta</taxon>
        <taxon>Spermatophyta</taxon>
        <taxon>Magnoliopsida</taxon>
        <taxon>eudicotyledons</taxon>
        <taxon>Gunneridae</taxon>
        <taxon>Pentapetalae</taxon>
        <taxon>rosids</taxon>
        <taxon>fabids</taxon>
        <taxon>Malpighiales</taxon>
        <taxon>Euphorbiaceae</taxon>
        <taxon>Crotonoideae</taxon>
        <taxon>Manihoteae</taxon>
        <taxon>Manihot</taxon>
    </lineage>
</organism>
<dbReference type="AlphaFoldDB" id="A0A2C9UDA1"/>
<dbReference type="PANTHER" id="PTHR34947:SF2">
    <property type="entry name" value="TRANSMEMBRANE PROTEIN"/>
    <property type="match status" value="1"/>
</dbReference>
<proteinExistence type="predicted"/>
<keyword evidence="3" id="KW-1185">Reference proteome</keyword>
<feature type="transmembrane region" description="Helical" evidence="1">
    <location>
        <begin position="21"/>
        <end position="39"/>
    </location>
</feature>
<dbReference type="Gramene" id="Manes.15G061300.1.v8.1">
    <property type="protein sequence ID" value="Manes.15G061300.1.v8.1.CDS.1"/>
    <property type="gene ID" value="Manes.15G061300.v8.1"/>
</dbReference>
<keyword evidence="1" id="KW-1133">Transmembrane helix</keyword>
<accession>A0A2C9UDA1</accession>
<sequence length="252" mass="29284">MDHQNLQTLSQFSRYQFVKKITQFLLSVSVFSLLLSNSARLSFLHSFNFSFSTVPVQLFSHSLDKNCIFLLCNGLLVFVAKFSGLISSSSVYTNHSSIESVKSYEDDAQPVLDQYSKVSLLVKEDLMAQENVAAEERRESDECITREVEERETKQFIAEDEPDQERESGFSITPGNKEVSEVFVEEDDDHQEETIEEFVDKFPIQEDEEEYEYEEENGTLSTEELNKKFEEFIRKMKEEIRIEAQQQLVMVN</sequence>